<comment type="similarity">
    <text evidence="5">Belongs to the L2HGDH family.</text>
</comment>
<sequence>MRLGPSAFEVDKINYDVDIKNRPLFVEAAKRYFPDITEDTLDADTSGIRARLANFPGEHSDFIINHENKRGLAGFVNLLGIDSPGLTAAPAIAEYIRELIKDLL</sequence>
<evidence type="ECO:0000256" key="5">
    <source>
        <dbReference type="ARBA" id="ARBA00037941"/>
    </source>
</evidence>
<gene>
    <name evidence="7" type="ORF">S01H1_35033</name>
</gene>
<dbReference type="PANTHER" id="PTHR43104">
    <property type="entry name" value="L-2-HYDROXYGLUTARATE DEHYDROGENASE, MITOCHONDRIAL"/>
    <property type="match status" value="1"/>
</dbReference>
<evidence type="ECO:0000313" key="7">
    <source>
        <dbReference type="EMBL" id="GAG08423.1"/>
    </source>
</evidence>
<keyword evidence="4" id="KW-0560">Oxidoreductase</keyword>
<evidence type="ECO:0000256" key="4">
    <source>
        <dbReference type="ARBA" id="ARBA00023002"/>
    </source>
</evidence>
<dbReference type="GO" id="GO:0047545">
    <property type="term" value="F:(S)-2-hydroxyglutarate dehydrogenase activity"/>
    <property type="evidence" value="ECO:0007669"/>
    <property type="project" value="TreeGrafter"/>
</dbReference>
<proteinExistence type="inferred from homology"/>
<comment type="caution">
    <text evidence="7">The sequence shown here is derived from an EMBL/GenBank/DDBJ whole genome shotgun (WGS) entry which is preliminary data.</text>
</comment>
<name>X0V7F5_9ZZZZ</name>
<dbReference type="InterPro" id="IPR036188">
    <property type="entry name" value="FAD/NAD-bd_sf"/>
</dbReference>
<feature type="domain" description="FAD dependent oxidoreductase" evidence="6">
    <location>
        <begin position="2"/>
        <end position="99"/>
    </location>
</feature>
<evidence type="ECO:0000259" key="6">
    <source>
        <dbReference type="Pfam" id="PF01266"/>
    </source>
</evidence>
<protein>
    <recommendedName>
        <fullName evidence="6">FAD dependent oxidoreductase domain-containing protein</fullName>
    </recommendedName>
</protein>
<dbReference type="PANTHER" id="PTHR43104:SF4">
    <property type="entry name" value="L-2-HYDROXYGLUTARATE DEHYDROGENASE, MITOCHONDRIAL"/>
    <property type="match status" value="1"/>
</dbReference>
<reference evidence="7" key="1">
    <citation type="journal article" date="2014" name="Front. Microbiol.">
        <title>High frequency of phylogenetically diverse reductive dehalogenase-homologous genes in deep subseafloor sedimentary metagenomes.</title>
        <authorList>
            <person name="Kawai M."/>
            <person name="Futagami T."/>
            <person name="Toyoda A."/>
            <person name="Takaki Y."/>
            <person name="Nishi S."/>
            <person name="Hori S."/>
            <person name="Arai W."/>
            <person name="Tsubouchi T."/>
            <person name="Morono Y."/>
            <person name="Uchiyama I."/>
            <person name="Ito T."/>
            <person name="Fujiyama A."/>
            <person name="Inagaki F."/>
            <person name="Takami H."/>
        </authorList>
    </citation>
    <scope>NUCLEOTIDE SEQUENCE</scope>
    <source>
        <strain evidence="7">Expedition CK06-06</strain>
    </source>
</reference>
<dbReference type="AlphaFoldDB" id="X0V7F5"/>
<comment type="cofactor">
    <cofactor evidence="1">
        <name>FAD</name>
        <dbReference type="ChEBI" id="CHEBI:57692"/>
    </cofactor>
</comment>
<dbReference type="InterPro" id="IPR006076">
    <property type="entry name" value="FAD-dep_OxRdtase"/>
</dbReference>
<keyword evidence="2" id="KW-0285">Flavoprotein</keyword>
<evidence type="ECO:0000256" key="1">
    <source>
        <dbReference type="ARBA" id="ARBA00001974"/>
    </source>
</evidence>
<evidence type="ECO:0000256" key="3">
    <source>
        <dbReference type="ARBA" id="ARBA00022827"/>
    </source>
</evidence>
<accession>X0V7F5</accession>
<evidence type="ECO:0000256" key="2">
    <source>
        <dbReference type="ARBA" id="ARBA00022630"/>
    </source>
</evidence>
<organism evidence="7">
    <name type="scientific">marine sediment metagenome</name>
    <dbReference type="NCBI Taxonomy" id="412755"/>
    <lineage>
        <taxon>unclassified sequences</taxon>
        <taxon>metagenomes</taxon>
        <taxon>ecological metagenomes</taxon>
    </lineage>
</organism>
<dbReference type="Gene3D" id="3.50.50.60">
    <property type="entry name" value="FAD/NAD(P)-binding domain"/>
    <property type="match status" value="1"/>
</dbReference>
<keyword evidence="3" id="KW-0274">FAD</keyword>
<dbReference type="Pfam" id="PF01266">
    <property type="entry name" value="DAO"/>
    <property type="match status" value="1"/>
</dbReference>
<dbReference type="EMBL" id="BARS01021854">
    <property type="protein sequence ID" value="GAG08423.1"/>
    <property type="molecule type" value="Genomic_DNA"/>
</dbReference>